<dbReference type="Pfam" id="PF09709">
    <property type="entry name" value="Cas_Csd1"/>
    <property type="match status" value="1"/>
</dbReference>
<evidence type="ECO:0000256" key="1">
    <source>
        <dbReference type="SAM" id="MobiDB-lite"/>
    </source>
</evidence>
<keyword evidence="3" id="KW-1185">Reference proteome</keyword>
<dbReference type="AlphaFoldDB" id="A0A512H8U0"/>
<feature type="region of interest" description="Disordered" evidence="1">
    <location>
        <begin position="573"/>
        <end position="598"/>
    </location>
</feature>
<dbReference type="NCBIfam" id="TIGR01863">
    <property type="entry name" value="cas_Csd1"/>
    <property type="match status" value="1"/>
</dbReference>
<protein>
    <submittedName>
        <fullName evidence="2">Type I-C CRISPR-associated protein Cas8c/Csd1</fullName>
    </submittedName>
</protein>
<feature type="compositionally biased region" description="Low complexity" evidence="1">
    <location>
        <begin position="579"/>
        <end position="590"/>
    </location>
</feature>
<reference evidence="2 3" key="1">
    <citation type="submission" date="2019-07" db="EMBL/GenBank/DDBJ databases">
        <title>Whole genome shotgun sequence of Rhodospirillum oryzae NBRC 107573.</title>
        <authorList>
            <person name="Hosoyama A."/>
            <person name="Uohara A."/>
            <person name="Ohji S."/>
            <person name="Ichikawa N."/>
        </authorList>
    </citation>
    <scope>NUCLEOTIDE SEQUENCE [LARGE SCALE GENOMIC DNA]</scope>
    <source>
        <strain evidence="2 3">NBRC 107573</strain>
    </source>
</reference>
<dbReference type="CDD" id="cd09757">
    <property type="entry name" value="Cas8c_I-C"/>
    <property type="match status" value="1"/>
</dbReference>
<dbReference type="RefSeq" id="WP_147163872.1">
    <property type="nucleotide sequence ID" value="NZ_BJZO01000050.1"/>
</dbReference>
<accession>A0A512H8U0</accession>
<dbReference type="Proteomes" id="UP000321567">
    <property type="component" value="Unassembled WGS sequence"/>
</dbReference>
<dbReference type="EMBL" id="BJZO01000050">
    <property type="protein sequence ID" value="GEO81852.1"/>
    <property type="molecule type" value="Genomic_DNA"/>
</dbReference>
<name>A0A512H8U0_9PROT</name>
<evidence type="ECO:0000313" key="2">
    <source>
        <dbReference type="EMBL" id="GEO81852.1"/>
    </source>
</evidence>
<dbReference type="InterPro" id="IPR010144">
    <property type="entry name" value="CRISPR-assoc_prot_Csd1-typ"/>
</dbReference>
<proteinExistence type="predicted"/>
<evidence type="ECO:0000313" key="3">
    <source>
        <dbReference type="Proteomes" id="UP000321567"/>
    </source>
</evidence>
<gene>
    <name evidence="2" type="ORF">ROR02_19830</name>
</gene>
<dbReference type="OrthoDB" id="9778918at2"/>
<organism evidence="2 3">
    <name type="scientific">Pararhodospirillum oryzae</name>
    <dbReference type="NCBI Taxonomy" id="478448"/>
    <lineage>
        <taxon>Bacteria</taxon>
        <taxon>Pseudomonadati</taxon>
        <taxon>Pseudomonadota</taxon>
        <taxon>Alphaproteobacteria</taxon>
        <taxon>Rhodospirillales</taxon>
        <taxon>Rhodospirillaceae</taxon>
        <taxon>Pararhodospirillum</taxon>
    </lineage>
</organism>
<comment type="caution">
    <text evidence="2">The sequence shown here is derived from an EMBL/GenBank/DDBJ whole genome shotgun (WGS) entry which is preliminary data.</text>
</comment>
<sequence>MTPLAALAQAHGRRRMPPFGYSTEKIGFLIALNPDGSVAGLPHDLRQPQGRTLAGRPFVVPQALKRTSGIAPNFLWDKSAYVLGVTAATEAKRVKRLPDEHKAFVTRHLEGLADIPDEGLQALVAFLRAWSPDDFTRLGWPEAMKDQNIVFALEHERLNDVCVHDREAARAVWARLQADAQAEVAVCPISGTRERVARLHPAIKGVWGGQTSGVSLVSYNKEAFESYGHAQGDNAQISEQAAFAYTGMLNAFLAPDSRNRVQLGDASTVFWADAADPADAEQAEGVFFAMIDPVNLPHEETKVGEILERMREGRPLAEVAPALSEGVRFFVLGLAPNAARVVVRFWLEDDFGHLAAHFQRYHQETALEPPPRPAHPPLWRVLQETAVQGKRDNIPNTLAGAFLRALLTGGAYPHPLLTTLLLRIRADGTINAVRVGLLKALVIRNLGCTEAPVALDPDNTNKGYLLGRLFAVYEVIQGDALGWSLNATIKDKFYASASAQPRKVFSLLDRGSVAHLSKIGKRSPGRRVNLEKAIAAILNPMSPNNDPFPASLSAEQQALFALGYYHQRAVLRPPKETAAADPSDDSAPAAADEKEPTP</sequence>